<dbReference type="EMBL" id="AP024233">
    <property type="protein sequence ID" value="BCO10780.1"/>
    <property type="molecule type" value="Genomic_DNA"/>
</dbReference>
<name>A0A915XJU3_9BACT</name>
<keyword evidence="5 6" id="KW-0472">Membrane</keyword>
<keyword evidence="3 6" id="KW-0812">Transmembrane</keyword>
<comment type="subcellular location">
    <subcellularLocation>
        <location evidence="1">Cell membrane</location>
        <topology evidence="1">Multi-pass membrane protein</topology>
    </subcellularLocation>
</comment>
<sequence>MLGFRIQRRDKPLGFYSAFVVLAAVVLALLFSGGILALRGTPPVEGMRVLLQSAFGSRWALEDSLAKAVPIFLCSLGVGVTFRLQIWNIGAEGQYAMGAVGATWAALTLPGLPWYLLLPLMGLVSFGAGAVWGLVPAFFRLRWQVNEIIVTLMFNYIAILFLEFLVYGAWKDPVSFGFPMTPTFSDNAIIPMIGMTRLNWGIVVCVLAGIAIWVFFRYTRLGFELAACGENVRAARYAGMPYNLLVYLVMGFSGGLAGWAACIEVSANLNRLQPSVMAGYGYTAIVVAWLARLNPLAIAVASFLLAGLRVGTENLQLELQVPSAFGSIMEGLILLTVLAGSFFIDYQVRRRGRL</sequence>
<dbReference type="RefSeq" id="WP_267927497.1">
    <property type="nucleotide sequence ID" value="NZ_AP024233.1"/>
</dbReference>
<feature type="transmembrane region" description="Helical" evidence="6">
    <location>
        <begin position="12"/>
        <end position="38"/>
    </location>
</feature>
<dbReference type="AlphaFoldDB" id="A0A915XJU3"/>
<keyword evidence="2" id="KW-1003">Cell membrane</keyword>
<reference evidence="7" key="1">
    <citation type="submission" date="2020-12" db="EMBL/GenBank/DDBJ databases">
        <title>Desulfobium dissulfuricans gen. nov., sp. nov., a novel mesophilic, sulfate-reducing bacterium isolated from a deep-sea hydrothermal vent.</title>
        <authorList>
            <person name="Hashimoto Y."/>
            <person name="Tame A."/>
            <person name="Sawayama S."/>
            <person name="Miyazaki J."/>
            <person name="Takai K."/>
            <person name="Nakagawa S."/>
        </authorList>
    </citation>
    <scope>NUCLEOTIDE SEQUENCE</scope>
    <source>
        <strain evidence="7">GF1</strain>
    </source>
</reference>
<organism evidence="7 8">
    <name type="scientific">Desulfolithobacter dissulfuricans</name>
    <dbReference type="NCBI Taxonomy" id="2795293"/>
    <lineage>
        <taxon>Bacteria</taxon>
        <taxon>Pseudomonadati</taxon>
        <taxon>Thermodesulfobacteriota</taxon>
        <taxon>Desulfobulbia</taxon>
        <taxon>Desulfobulbales</taxon>
        <taxon>Desulfobulbaceae</taxon>
        <taxon>Desulfolithobacter</taxon>
    </lineage>
</organism>
<feature type="transmembrane region" description="Helical" evidence="6">
    <location>
        <begin position="198"/>
        <end position="216"/>
    </location>
</feature>
<evidence type="ECO:0000256" key="2">
    <source>
        <dbReference type="ARBA" id="ARBA00022475"/>
    </source>
</evidence>
<accession>A0A915XJU3</accession>
<dbReference type="KEGG" id="ddu:GF1_31560"/>
<gene>
    <name evidence="7" type="ORF">GF1_31560</name>
</gene>
<keyword evidence="4 6" id="KW-1133">Transmembrane helix</keyword>
<dbReference type="InterPro" id="IPR001851">
    <property type="entry name" value="ABC_transp_permease"/>
</dbReference>
<evidence type="ECO:0000256" key="1">
    <source>
        <dbReference type="ARBA" id="ARBA00004651"/>
    </source>
</evidence>
<dbReference type="Proteomes" id="UP001063350">
    <property type="component" value="Chromosome"/>
</dbReference>
<evidence type="ECO:0000256" key="3">
    <source>
        <dbReference type="ARBA" id="ARBA00022692"/>
    </source>
</evidence>
<evidence type="ECO:0000256" key="5">
    <source>
        <dbReference type="ARBA" id="ARBA00023136"/>
    </source>
</evidence>
<evidence type="ECO:0000313" key="8">
    <source>
        <dbReference type="Proteomes" id="UP001063350"/>
    </source>
</evidence>
<dbReference type="PANTHER" id="PTHR47089">
    <property type="entry name" value="ABC TRANSPORTER, PERMEASE PROTEIN"/>
    <property type="match status" value="1"/>
</dbReference>
<keyword evidence="8" id="KW-1185">Reference proteome</keyword>
<feature type="transmembrane region" description="Helical" evidence="6">
    <location>
        <begin position="244"/>
        <end position="266"/>
    </location>
</feature>
<dbReference type="GO" id="GO:0005886">
    <property type="term" value="C:plasma membrane"/>
    <property type="evidence" value="ECO:0007669"/>
    <property type="project" value="UniProtKB-SubCell"/>
</dbReference>
<evidence type="ECO:0000256" key="4">
    <source>
        <dbReference type="ARBA" id="ARBA00022989"/>
    </source>
</evidence>
<protein>
    <submittedName>
        <fullName evidence="7">ABC transporter permease</fullName>
    </submittedName>
</protein>
<feature type="transmembrane region" description="Helical" evidence="6">
    <location>
        <begin position="65"/>
        <end position="84"/>
    </location>
</feature>
<evidence type="ECO:0000256" key="6">
    <source>
        <dbReference type="SAM" id="Phobius"/>
    </source>
</evidence>
<dbReference type="Pfam" id="PF02653">
    <property type="entry name" value="BPD_transp_2"/>
    <property type="match status" value="1"/>
</dbReference>
<dbReference type="CDD" id="cd06580">
    <property type="entry name" value="TM_PBP1_transp_TpRbsC_like"/>
    <property type="match status" value="1"/>
</dbReference>
<evidence type="ECO:0000313" key="7">
    <source>
        <dbReference type="EMBL" id="BCO10780.1"/>
    </source>
</evidence>
<proteinExistence type="predicted"/>
<feature type="transmembrane region" description="Helical" evidence="6">
    <location>
        <begin position="148"/>
        <end position="170"/>
    </location>
</feature>
<dbReference type="GO" id="GO:0022857">
    <property type="term" value="F:transmembrane transporter activity"/>
    <property type="evidence" value="ECO:0007669"/>
    <property type="project" value="InterPro"/>
</dbReference>
<feature type="transmembrane region" description="Helical" evidence="6">
    <location>
        <begin position="324"/>
        <end position="344"/>
    </location>
</feature>
<dbReference type="PANTHER" id="PTHR47089:SF1">
    <property type="entry name" value="GUANOSINE ABC TRANSPORTER PERMEASE PROTEIN NUPP"/>
    <property type="match status" value="1"/>
</dbReference>